<dbReference type="SMART" id="SM00516">
    <property type="entry name" value="SEC14"/>
    <property type="match status" value="1"/>
</dbReference>
<evidence type="ECO:0000313" key="4">
    <source>
        <dbReference type="Proteomes" id="UP000708208"/>
    </source>
</evidence>
<dbReference type="PROSITE" id="PS50866">
    <property type="entry name" value="GOLD"/>
    <property type="match status" value="1"/>
</dbReference>
<dbReference type="GO" id="GO:0005737">
    <property type="term" value="C:cytoplasm"/>
    <property type="evidence" value="ECO:0007669"/>
    <property type="project" value="TreeGrafter"/>
</dbReference>
<dbReference type="InterPro" id="IPR051064">
    <property type="entry name" value="SEC14/CRAL-TRIO_domain"/>
</dbReference>
<proteinExistence type="predicted"/>
<dbReference type="AlphaFoldDB" id="A0A8J2PKB1"/>
<gene>
    <name evidence="3" type="ORF">AFUS01_LOCUS43563</name>
</gene>
<feature type="domain" description="CRAL-TRIO" evidence="1">
    <location>
        <begin position="113"/>
        <end position="289"/>
    </location>
</feature>
<accession>A0A8J2PKB1</accession>
<name>A0A8J2PKB1_9HEXA</name>
<dbReference type="InterPro" id="IPR011074">
    <property type="entry name" value="CRAL/TRIO_N_dom"/>
</dbReference>
<dbReference type="PANTHER" id="PTHR23324:SF83">
    <property type="entry name" value="SEC14-LIKE PROTEIN 2"/>
    <property type="match status" value="1"/>
</dbReference>
<dbReference type="Pfam" id="PF00650">
    <property type="entry name" value="CRAL_TRIO"/>
    <property type="match status" value="1"/>
</dbReference>
<evidence type="ECO:0008006" key="5">
    <source>
        <dbReference type="Google" id="ProtNLM"/>
    </source>
</evidence>
<comment type="caution">
    <text evidence="3">The sequence shown here is derived from an EMBL/GenBank/DDBJ whole genome shotgun (WGS) entry which is preliminary data.</text>
</comment>
<dbReference type="Proteomes" id="UP000708208">
    <property type="component" value="Unassembled WGS sequence"/>
</dbReference>
<evidence type="ECO:0000259" key="1">
    <source>
        <dbReference type="PROSITE" id="PS50191"/>
    </source>
</evidence>
<organism evidence="3 4">
    <name type="scientific">Allacma fusca</name>
    <dbReference type="NCBI Taxonomy" id="39272"/>
    <lineage>
        <taxon>Eukaryota</taxon>
        <taxon>Metazoa</taxon>
        <taxon>Ecdysozoa</taxon>
        <taxon>Arthropoda</taxon>
        <taxon>Hexapoda</taxon>
        <taxon>Collembola</taxon>
        <taxon>Symphypleona</taxon>
        <taxon>Sminthuridae</taxon>
        <taxon>Allacma</taxon>
    </lineage>
</organism>
<keyword evidence="4" id="KW-1185">Reference proteome</keyword>
<dbReference type="OrthoDB" id="1434354at2759"/>
<dbReference type="CDD" id="cd00170">
    <property type="entry name" value="SEC14"/>
    <property type="match status" value="1"/>
</dbReference>
<dbReference type="PANTHER" id="PTHR23324">
    <property type="entry name" value="SEC14 RELATED PROTEIN"/>
    <property type="match status" value="1"/>
</dbReference>
<protein>
    <recommendedName>
        <fullName evidence="5">SEC14-like protein 2</fullName>
    </recommendedName>
</protein>
<dbReference type="SMART" id="SM01100">
    <property type="entry name" value="CRAL_TRIO_N"/>
    <property type="match status" value="1"/>
</dbReference>
<evidence type="ECO:0000313" key="3">
    <source>
        <dbReference type="EMBL" id="CAG7834013.1"/>
    </source>
</evidence>
<dbReference type="InterPro" id="IPR001251">
    <property type="entry name" value="CRAL-TRIO_dom"/>
</dbReference>
<dbReference type="PROSITE" id="PS50191">
    <property type="entry name" value="CRAL_TRIO"/>
    <property type="match status" value="1"/>
</dbReference>
<sequence length="410" mass="47199">MQVLFCCFCQDSEDVQSRPDSMNELCWSDRHSQPLTLSHSAPNMITPEESRLLPEFKSLLQDLNFDWYDGHDLSLLKWLRARDLDMDKAEKMLRKSSDWRKKNQIESILSYEFPTDMTKEFPFQISGIDSEGCFIVVVPFGQWDFRKFSESGKKHLVLTYVDYLLELLVTVLKKRSCPASVILQAVIILDYDGFSLRQITSKQNVEMLIQILSQIESNRPEMLKRAYIINAPRVFEMAYKLFKPLISARTLSKAYIYGPNASEWKSGLLSTIPHGSLPSYYGGSNSSCSNYKFEDKANVGNITHKQFPEDEMTSAVVEAREIYQVTVEAYQSDLIRWSFRTEKNDIGFQLLNPCRENLIDCPRVDSHKFKQNGTIQCPSSGTYTLCFDNSYSRFASKNLWYAVSVSDLDG</sequence>
<reference evidence="3" key="1">
    <citation type="submission" date="2021-06" db="EMBL/GenBank/DDBJ databases">
        <authorList>
            <person name="Hodson N. C."/>
            <person name="Mongue J. A."/>
            <person name="Jaron S. K."/>
        </authorList>
    </citation>
    <scope>NUCLEOTIDE SEQUENCE</scope>
</reference>
<dbReference type="InterPro" id="IPR009038">
    <property type="entry name" value="GOLD_dom"/>
</dbReference>
<feature type="domain" description="GOLD" evidence="2">
    <location>
        <begin position="310"/>
        <end position="405"/>
    </location>
</feature>
<dbReference type="EMBL" id="CAJVCH010570084">
    <property type="protein sequence ID" value="CAG7834013.1"/>
    <property type="molecule type" value="Genomic_DNA"/>
</dbReference>
<evidence type="ECO:0000259" key="2">
    <source>
        <dbReference type="PROSITE" id="PS50866"/>
    </source>
</evidence>